<evidence type="ECO:0000313" key="3">
    <source>
        <dbReference type="EMBL" id="QDG73977.1"/>
    </source>
</evidence>
<evidence type="ECO:0000259" key="1">
    <source>
        <dbReference type="Pfam" id="PF00656"/>
    </source>
</evidence>
<accession>A0A4Y6RNI1</accession>
<dbReference type="Gene3D" id="3.40.50.1460">
    <property type="match status" value="1"/>
</dbReference>
<dbReference type="GO" id="GO:0006508">
    <property type="term" value="P:proteolysis"/>
    <property type="evidence" value="ECO:0007669"/>
    <property type="project" value="InterPro"/>
</dbReference>
<keyword evidence="4" id="KW-1185">Reference proteome</keyword>
<feature type="domain" description="Effector-associated" evidence="2">
    <location>
        <begin position="288"/>
        <end position="368"/>
    </location>
</feature>
<gene>
    <name evidence="3" type="ORF">FJQ89_07120</name>
</gene>
<dbReference type="SUPFAM" id="SSF52129">
    <property type="entry name" value="Caspase-like"/>
    <property type="match status" value="1"/>
</dbReference>
<dbReference type="AlphaFoldDB" id="A0A4Y6RNI1"/>
<dbReference type="KEGG" id="jas:FJQ89_07120"/>
<organism evidence="3 4">
    <name type="scientific">Janthinobacterium tructae</name>
    <dbReference type="NCBI Taxonomy" id="2590869"/>
    <lineage>
        <taxon>Bacteria</taxon>
        <taxon>Pseudomonadati</taxon>
        <taxon>Pseudomonadota</taxon>
        <taxon>Betaproteobacteria</taxon>
        <taxon>Burkholderiales</taxon>
        <taxon>Oxalobacteraceae</taxon>
        <taxon>Janthinobacterium</taxon>
    </lineage>
</organism>
<feature type="domain" description="Peptidase C14 caspase" evidence="1">
    <location>
        <begin position="9"/>
        <end position="254"/>
    </location>
</feature>
<evidence type="ECO:0000259" key="2">
    <source>
        <dbReference type="Pfam" id="PF19955"/>
    </source>
</evidence>
<protein>
    <submittedName>
        <fullName evidence="3">Caspase family protein</fullName>
    </submittedName>
</protein>
<evidence type="ECO:0000313" key="4">
    <source>
        <dbReference type="Proteomes" id="UP000316665"/>
    </source>
</evidence>
<dbReference type="Pfam" id="PF00656">
    <property type="entry name" value="Peptidase_C14"/>
    <property type="match status" value="1"/>
</dbReference>
<reference evidence="3 4" key="1">
    <citation type="submission" date="2019-06" db="EMBL/GenBank/DDBJ databases">
        <title>Complete genome sequence of Janthinobacterium sp. SNU WT3 isolated from diseased rainbow trout.</title>
        <authorList>
            <person name="Oh W.T."/>
            <person name="Park S.C."/>
        </authorList>
    </citation>
    <scope>NUCLEOTIDE SEQUENCE [LARGE SCALE GENOMIC DNA]</scope>
    <source>
        <strain evidence="3 4">SNU WT3</strain>
    </source>
</reference>
<dbReference type="EMBL" id="CP041185">
    <property type="protein sequence ID" value="QDG73977.1"/>
    <property type="molecule type" value="Genomic_DNA"/>
</dbReference>
<sequence>MTTTSYLQGYALLIGVANYQNISSLPAAILNDATDVAATLSSTQYCGYPLANVVTLLDGAATRAAVLKGLADLAARTTPDSTACVFFSGHGGIVDNNGQEDSVWATVDTDLDDLAGTSISSQELASAFANIKAKQLLVFIDACHAGGAAISKQLTDGKGHVMKSGYSQKAFERLAAGTGRALMASCRADETSGVFTSARNSVFTTTLLAGLKGAADKGASGVIKVFDLFNYISEEVPKLIPDTQHPIFKADNLEMNFAVALSQGGVKSANATANAQTNAPSAQQPDPWQLLEQELVAVYPFGPRDQEVWSRAGGDLSRLQYQSSGQAAWHAALRSLKQGGGGANISFASLLRTAKEDYSQNPQLAQLQAP</sequence>
<dbReference type="OrthoDB" id="161433at2"/>
<dbReference type="Pfam" id="PF19955">
    <property type="entry name" value="EAD1"/>
    <property type="match status" value="1"/>
</dbReference>
<dbReference type="Proteomes" id="UP000316665">
    <property type="component" value="Chromosome"/>
</dbReference>
<dbReference type="GO" id="GO:0004197">
    <property type="term" value="F:cysteine-type endopeptidase activity"/>
    <property type="evidence" value="ECO:0007669"/>
    <property type="project" value="InterPro"/>
</dbReference>
<dbReference type="InterPro" id="IPR029030">
    <property type="entry name" value="Caspase-like_dom_sf"/>
</dbReference>
<dbReference type="InterPro" id="IPR011600">
    <property type="entry name" value="Pept_C14_caspase"/>
</dbReference>
<name>A0A4Y6RNI1_9BURK</name>
<dbReference type="InterPro" id="IPR045430">
    <property type="entry name" value="EAD1"/>
</dbReference>
<proteinExistence type="predicted"/>